<evidence type="ECO:0000256" key="4">
    <source>
        <dbReference type="ARBA" id="ARBA00023172"/>
    </source>
</evidence>
<feature type="domain" description="Tyr recombinase" evidence="5">
    <location>
        <begin position="178"/>
        <end position="347"/>
    </location>
</feature>
<evidence type="ECO:0000313" key="7">
    <source>
        <dbReference type="Proteomes" id="UP001220395"/>
    </source>
</evidence>
<protein>
    <submittedName>
        <fullName evidence="6">Tyrosine-type recombinase/integrase</fullName>
    </submittedName>
</protein>
<dbReference type="EMBL" id="CP117411">
    <property type="protein sequence ID" value="WCT73800.1"/>
    <property type="molecule type" value="Genomic_DNA"/>
</dbReference>
<evidence type="ECO:0000313" key="6">
    <source>
        <dbReference type="EMBL" id="WCT73800.1"/>
    </source>
</evidence>
<dbReference type="PANTHER" id="PTHR30349:SF81">
    <property type="entry name" value="TYROSINE RECOMBINASE XERC"/>
    <property type="match status" value="1"/>
</dbReference>
<dbReference type="Pfam" id="PF00589">
    <property type="entry name" value="Phage_integrase"/>
    <property type="match status" value="1"/>
</dbReference>
<keyword evidence="2" id="KW-0229">DNA integration</keyword>
<dbReference type="Gene3D" id="1.10.443.10">
    <property type="entry name" value="Intergrase catalytic core"/>
    <property type="match status" value="1"/>
</dbReference>
<keyword evidence="7" id="KW-1185">Reference proteome</keyword>
<organism evidence="6 7">
    <name type="scientific">Sphingomonas naphthae</name>
    <dbReference type="NCBI Taxonomy" id="1813468"/>
    <lineage>
        <taxon>Bacteria</taxon>
        <taxon>Pseudomonadati</taxon>
        <taxon>Pseudomonadota</taxon>
        <taxon>Alphaproteobacteria</taxon>
        <taxon>Sphingomonadales</taxon>
        <taxon>Sphingomonadaceae</taxon>
        <taxon>Sphingomonas</taxon>
    </lineage>
</organism>
<proteinExistence type="predicted"/>
<evidence type="ECO:0000256" key="2">
    <source>
        <dbReference type="ARBA" id="ARBA00022908"/>
    </source>
</evidence>
<accession>A0ABY7TLH6</accession>
<dbReference type="InterPro" id="IPR013762">
    <property type="entry name" value="Integrase-like_cat_sf"/>
</dbReference>
<reference evidence="6 7" key="1">
    <citation type="submission" date="2023-02" db="EMBL/GenBank/DDBJ databases">
        <title>Genome sequence of Sphingomonas naphthae.</title>
        <authorList>
            <person name="Kim S."/>
            <person name="Heo J."/>
            <person name="Kwon S.-W."/>
        </authorList>
    </citation>
    <scope>NUCLEOTIDE SEQUENCE [LARGE SCALE GENOMIC DNA]</scope>
    <source>
        <strain evidence="6 7">KACC 18716</strain>
    </source>
</reference>
<gene>
    <name evidence="6" type="ORF">PQ455_00780</name>
</gene>
<dbReference type="SUPFAM" id="SSF56349">
    <property type="entry name" value="DNA breaking-rejoining enzymes"/>
    <property type="match status" value="1"/>
</dbReference>
<dbReference type="Proteomes" id="UP001220395">
    <property type="component" value="Chromosome"/>
</dbReference>
<dbReference type="Gene3D" id="1.10.150.130">
    <property type="match status" value="1"/>
</dbReference>
<dbReference type="RefSeq" id="WP_273688316.1">
    <property type="nucleotide sequence ID" value="NZ_CP117411.1"/>
</dbReference>
<dbReference type="InterPro" id="IPR011010">
    <property type="entry name" value="DNA_brk_join_enz"/>
</dbReference>
<keyword evidence="1" id="KW-0159">Chromosome partition</keyword>
<evidence type="ECO:0000259" key="5">
    <source>
        <dbReference type="PROSITE" id="PS51898"/>
    </source>
</evidence>
<keyword evidence="4" id="KW-0233">DNA recombination</keyword>
<dbReference type="PROSITE" id="PS51898">
    <property type="entry name" value="TYR_RECOMBINASE"/>
    <property type="match status" value="1"/>
</dbReference>
<evidence type="ECO:0000256" key="1">
    <source>
        <dbReference type="ARBA" id="ARBA00022829"/>
    </source>
</evidence>
<name>A0ABY7TLH6_9SPHN</name>
<dbReference type="InterPro" id="IPR002104">
    <property type="entry name" value="Integrase_catalytic"/>
</dbReference>
<dbReference type="PANTHER" id="PTHR30349">
    <property type="entry name" value="PHAGE INTEGRASE-RELATED"/>
    <property type="match status" value="1"/>
</dbReference>
<dbReference type="InterPro" id="IPR010998">
    <property type="entry name" value="Integrase_recombinase_N"/>
</dbReference>
<dbReference type="InterPro" id="IPR050090">
    <property type="entry name" value="Tyrosine_recombinase_XerCD"/>
</dbReference>
<keyword evidence="3" id="KW-0238">DNA-binding</keyword>
<evidence type="ECO:0000256" key="3">
    <source>
        <dbReference type="ARBA" id="ARBA00023125"/>
    </source>
</evidence>
<sequence>MKRKRRYPNVSSFTDRHGKLRWRWRKAGFVTYYFRSPPDTAGFKEELAACEAGAPIRAGGGRCIPRSVSDLVARYYASANFNRGGLDDQHRRRLLIESFRTPLANDLVANFRWDHIEAILADRAKKAIDGRGRVVGGPVAALNLRKQLRRLFAYAKRLGWITDNPVDDAERIAAPKTGGYYAWSEDDIAAYQARHPLGTGARLALEIMLWTGQRRSDARQLGPEHLKSGQINYRQGKTGTDLWLPAVPQLMEAIRAMQRVGLNTFLVTDHGKPFSRAGFGNKMREWCDEAGLPQCTSHGLRKAVARRLAESDASQQSIKAVGGWKGDAEVTIYTASADQKRLARTAIDRLSDADLANRDIKLAKSFNQKIEKKD</sequence>